<dbReference type="InterPro" id="IPR041698">
    <property type="entry name" value="Methyltransf_25"/>
</dbReference>
<dbReference type="PANTHER" id="PTHR43464:SF19">
    <property type="entry name" value="UBIQUINONE BIOSYNTHESIS O-METHYLTRANSFERASE, MITOCHONDRIAL"/>
    <property type="match status" value="1"/>
</dbReference>
<sequence>MTETHFEAMYQAGDTLPWDIGGPQPVVTRLAEEGRFAGAVLDVGCGLGGNALFLAARGLDVTAVDIAPRAIELASEQAAAQGVDVAFDVADVTDLAGFPSRFDTVLDSALYHCLTEQARADCLVALHRVTRPGATLHIVCFSDRLPPSLPAGMRISERNLRETVSGGWEITDLAETLYSTAQTLAELRARIAPLHDELPPDALDTLTTDSAGKVLLPAWRLSAARR</sequence>
<reference evidence="5 6" key="1">
    <citation type="submission" date="2016-10" db="EMBL/GenBank/DDBJ databases">
        <authorList>
            <person name="de Groot N.N."/>
        </authorList>
    </citation>
    <scope>NUCLEOTIDE SEQUENCE [LARGE SCALE GENOMIC DNA]</scope>
    <source>
        <strain evidence="5 6">CPCC 202699</strain>
    </source>
</reference>
<feature type="domain" description="Methyltransferase" evidence="4">
    <location>
        <begin position="40"/>
        <end position="133"/>
    </location>
</feature>
<keyword evidence="3" id="KW-0949">S-adenosyl-L-methionine</keyword>
<evidence type="ECO:0000259" key="4">
    <source>
        <dbReference type="Pfam" id="PF13649"/>
    </source>
</evidence>
<organism evidence="5 6">
    <name type="scientific">Amycolatopsis xylanica</name>
    <dbReference type="NCBI Taxonomy" id="589385"/>
    <lineage>
        <taxon>Bacteria</taxon>
        <taxon>Bacillati</taxon>
        <taxon>Actinomycetota</taxon>
        <taxon>Actinomycetes</taxon>
        <taxon>Pseudonocardiales</taxon>
        <taxon>Pseudonocardiaceae</taxon>
        <taxon>Amycolatopsis</taxon>
    </lineage>
</organism>
<evidence type="ECO:0000313" key="6">
    <source>
        <dbReference type="Proteomes" id="UP000199515"/>
    </source>
</evidence>
<keyword evidence="1 5" id="KW-0489">Methyltransferase</keyword>
<keyword evidence="6" id="KW-1185">Reference proteome</keyword>
<evidence type="ECO:0000256" key="1">
    <source>
        <dbReference type="ARBA" id="ARBA00022603"/>
    </source>
</evidence>
<dbReference type="AlphaFoldDB" id="A0A1H3ILA8"/>
<dbReference type="InterPro" id="IPR029063">
    <property type="entry name" value="SAM-dependent_MTases_sf"/>
</dbReference>
<protein>
    <submittedName>
        <fullName evidence="5">Methyltransferase domain-containing protein</fullName>
    </submittedName>
</protein>
<dbReference type="CDD" id="cd02440">
    <property type="entry name" value="AdoMet_MTases"/>
    <property type="match status" value="1"/>
</dbReference>
<dbReference type="GO" id="GO:0008168">
    <property type="term" value="F:methyltransferase activity"/>
    <property type="evidence" value="ECO:0007669"/>
    <property type="project" value="UniProtKB-KW"/>
</dbReference>
<dbReference type="OrthoDB" id="3825914at2"/>
<dbReference type="EMBL" id="FNON01000005">
    <property type="protein sequence ID" value="SDY28135.1"/>
    <property type="molecule type" value="Genomic_DNA"/>
</dbReference>
<dbReference type="PANTHER" id="PTHR43464">
    <property type="entry name" value="METHYLTRANSFERASE"/>
    <property type="match status" value="1"/>
</dbReference>
<proteinExistence type="predicted"/>
<accession>A0A1H3ILA8</accession>
<dbReference type="RefSeq" id="WP_091292059.1">
    <property type="nucleotide sequence ID" value="NZ_FNON01000005.1"/>
</dbReference>
<gene>
    <name evidence="5" type="ORF">SAMN05421504_10522</name>
</gene>
<evidence type="ECO:0000256" key="3">
    <source>
        <dbReference type="ARBA" id="ARBA00022691"/>
    </source>
</evidence>
<dbReference type="Pfam" id="PF13649">
    <property type="entry name" value="Methyltransf_25"/>
    <property type="match status" value="1"/>
</dbReference>
<dbReference type="GO" id="GO:0032259">
    <property type="term" value="P:methylation"/>
    <property type="evidence" value="ECO:0007669"/>
    <property type="project" value="UniProtKB-KW"/>
</dbReference>
<dbReference type="SUPFAM" id="SSF53335">
    <property type="entry name" value="S-adenosyl-L-methionine-dependent methyltransferases"/>
    <property type="match status" value="1"/>
</dbReference>
<dbReference type="Proteomes" id="UP000199515">
    <property type="component" value="Unassembled WGS sequence"/>
</dbReference>
<evidence type="ECO:0000256" key="2">
    <source>
        <dbReference type="ARBA" id="ARBA00022679"/>
    </source>
</evidence>
<dbReference type="Gene3D" id="3.40.50.150">
    <property type="entry name" value="Vaccinia Virus protein VP39"/>
    <property type="match status" value="1"/>
</dbReference>
<dbReference type="STRING" id="589385.SAMN05421504_10522"/>
<keyword evidence="2 5" id="KW-0808">Transferase</keyword>
<name>A0A1H3ILA8_9PSEU</name>
<evidence type="ECO:0000313" key="5">
    <source>
        <dbReference type="EMBL" id="SDY28135.1"/>
    </source>
</evidence>